<feature type="transmembrane region" description="Helical" evidence="2">
    <location>
        <begin position="30"/>
        <end position="49"/>
    </location>
</feature>
<evidence type="ECO:0000256" key="2">
    <source>
        <dbReference type="SAM" id="Phobius"/>
    </source>
</evidence>
<keyword evidence="2" id="KW-1133">Transmembrane helix</keyword>
<dbReference type="AlphaFoldDB" id="A0A8H6CW32"/>
<proteinExistence type="predicted"/>
<evidence type="ECO:0000313" key="4">
    <source>
        <dbReference type="Proteomes" id="UP000562682"/>
    </source>
</evidence>
<comment type="caution">
    <text evidence="3">The sequence shown here is derived from an EMBL/GenBank/DDBJ whole genome shotgun (WGS) entry which is preliminary data.</text>
</comment>
<reference evidence="3 4" key="1">
    <citation type="submission" date="2020-05" db="EMBL/GenBank/DDBJ databases">
        <title>Identification and distribution of gene clusters putatively required for synthesis of sphingolipid metabolism inhibitors in phylogenetically diverse species of the filamentous fungus Fusarium.</title>
        <authorList>
            <person name="Kim H.-S."/>
            <person name="Busman M."/>
            <person name="Brown D.W."/>
            <person name="Divon H."/>
            <person name="Uhlig S."/>
            <person name="Proctor R.H."/>
        </authorList>
    </citation>
    <scope>NUCLEOTIDE SEQUENCE [LARGE SCALE GENOMIC DNA]</scope>
    <source>
        <strain evidence="3 4">NRRL 25311</strain>
    </source>
</reference>
<gene>
    <name evidence="3" type="ORF">FDENT_1562</name>
</gene>
<feature type="region of interest" description="Disordered" evidence="1">
    <location>
        <begin position="160"/>
        <end position="215"/>
    </location>
</feature>
<evidence type="ECO:0000313" key="3">
    <source>
        <dbReference type="EMBL" id="KAF5694257.1"/>
    </source>
</evidence>
<feature type="compositionally biased region" description="Polar residues" evidence="1">
    <location>
        <begin position="239"/>
        <end position="253"/>
    </location>
</feature>
<dbReference type="EMBL" id="JAAOAK010000027">
    <property type="protein sequence ID" value="KAF5694257.1"/>
    <property type="molecule type" value="Genomic_DNA"/>
</dbReference>
<feature type="compositionally biased region" description="Basic residues" evidence="1">
    <location>
        <begin position="283"/>
        <end position="292"/>
    </location>
</feature>
<protein>
    <submittedName>
        <fullName evidence="3">Uncharacterized protein</fullName>
    </submittedName>
</protein>
<keyword evidence="4" id="KW-1185">Reference proteome</keyword>
<name>A0A8H6CW32_9HYPO</name>
<sequence>MPQTVFLLSTTISSSSSSSSSSSIINISNIIVVTITTFVITILVTPLSFPSLPGTLTTGELVMEENDCPMCDLTGSKAGLIGPQFCAAPENFSTQLPPQGMSLCLSRQRMPQALGQTHGRQKRHTHLKRYNLQKTDTHLEIHGLQERDMHLKREMHLKKYSPPERDKHLKTQGVQKQSPSPPPHKITSRGGSNSPEPAHPVRGSISSPAAAPTPDVVARPTVDEEIHATGLDQNPPVSPNIQSEDLSHPSGQGQEKKPDQKPTPLYADVVRRNMKETNQSSKKQYRPSAKSKKPSEDEERDWPLSGNFANSTWKA</sequence>
<organism evidence="3 4">
    <name type="scientific">Fusarium denticulatum</name>
    <dbReference type="NCBI Taxonomy" id="48507"/>
    <lineage>
        <taxon>Eukaryota</taxon>
        <taxon>Fungi</taxon>
        <taxon>Dikarya</taxon>
        <taxon>Ascomycota</taxon>
        <taxon>Pezizomycotina</taxon>
        <taxon>Sordariomycetes</taxon>
        <taxon>Hypocreomycetidae</taxon>
        <taxon>Hypocreales</taxon>
        <taxon>Nectriaceae</taxon>
        <taxon>Fusarium</taxon>
        <taxon>Fusarium fujikuroi species complex</taxon>
    </lineage>
</organism>
<keyword evidence="2" id="KW-0472">Membrane</keyword>
<accession>A0A8H6CW32</accession>
<evidence type="ECO:0000256" key="1">
    <source>
        <dbReference type="SAM" id="MobiDB-lite"/>
    </source>
</evidence>
<dbReference type="Proteomes" id="UP000562682">
    <property type="component" value="Unassembled WGS sequence"/>
</dbReference>
<keyword evidence="2" id="KW-0812">Transmembrane</keyword>
<feature type="region of interest" description="Disordered" evidence="1">
    <location>
        <begin position="228"/>
        <end position="315"/>
    </location>
</feature>